<protein>
    <submittedName>
        <fullName evidence="8">Extracellular solute-binding protein, family 3</fullName>
    </submittedName>
</protein>
<dbReference type="InterPro" id="IPR018313">
    <property type="entry name" value="SBP_3_CS"/>
</dbReference>
<dbReference type="STRING" id="391735.Veis_1706"/>
<dbReference type="RefSeq" id="WP_011809468.1">
    <property type="nucleotide sequence ID" value="NC_008786.1"/>
</dbReference>
<keyword evidence="3 5" id="KW-0732">Signal</keyword>
<dbReference type="PANTHER" id="PTHR35936:SF38">
    <property type="entry name" value="GLUTAMINE-BINDING PERIPLASMIC PROTEIN"/>
    <property type="match status" value="1"/>
</dbReference>
<dbReference type="PROSITE" id="PS01039">
    <property type="entry name" value="SBP_BACTERIAL_3"/>
    <property type="match status" value="1"/>
</dbReference>
<dbReference type="KEGG" id="vei:Veis_1706"/>
<dbReference type="EMBL" id="CP000542">
    <property type="protein sequence ID" value="ABM57461.1"/>
    <property type="molecule type" value="Genomic_DNA"/>
</dbReference>
<dbReference type="PANTHER" id="PTHR35936">
    <property type="entry name" value="MEMBRANE-BOUND LYTIC MUREIN TRANSGLYCOSYLASE F"/>
    <property type="match status" value="1"/>
</dbReference>
<name>A1WIK4_VEREI</name>
<dbReference type="InterPro" id="IPR001320">
    <property type="entry name" value="Iontro_rcpt_C"/>
</dbReference>
<evidence type="ECO:0000256" key="4">
    <source>
        <dbReference type="RuleBase" id="RU003744"/>
    </source>
</evidence>
<evidence type="ECO:0000259" key="7">
    <source>
        <dbReference type="SMART" id="SM00079"/>
    </source>
</evidence>
<reference evidence="9" key="1">
    <citation type="submission" date="2006-12" db="EMBL/GenBank/DDBJ databases">
        <title>Complete sequence of chromosome 1 of Verminephrobacter eiseniae EF01-2.</title>
        <authorList>
            <person name="Copeland A."/>
            <person name="Lucas S."/>
            <person name="Lapidus A."/>
            <person name="Barry K."/>
            <person name="Detter J.C."/>
            <person name="Glavina del Rio T."/>
            <person name="Dalin E."/>
            <person name="Tice H."/>
            <person name="Pitluck S."/>
            <person name="Chertkov O."/>
            <person name="Brettin T."/>
            <person name="Bruce D."/>
            <person name="Han C."/>
            <person name="Tapia R."/>
            <person name="Gilna P."/>
            <person name="Schmutz J."/>
            <person name="Larimer F."/>
            <person name="Land M."/>
            <person name="Hauser L."/>
            <person name="Kyrpides N."/>
            <person name="Kim E."/>
            <person name="Stahl D."/>
            <person name="Richardson P."/>
        </authorList>
    </citation>
    <scope>NUCLEOTIDE SEQUENCE [LARGE SCALE GENOMIC DNA]</scope>
    <source>
        <strain evidence="9">EF01-2</strain>
    </source>
</reference>
<dbReference type="Gene3D" id="3.40.190.10">
    <property type="entry name" value="Periplasmic binding protein-like II"/>
    <property type="match status" value="2"/>
</dbReference>
<accession>A1WIK4</accession>
<dbReference type="NCBIfam" id="NF007029">
    <property type="entry name" value="PRK09495.1"/>
    <property type="match status" value="1"/>
</dbReference>
<dbReference type="GO" id="GO:0015276">
    <property type="term" value="F:ligand-gated monoatomic ion channel activity"/>
    <property type="evidence" value="ECO:0007669"/>
    <property type="project" value="InterPro"/>
</dbReference>
<dbReference type="AlphaFoldDB" id="A1WIK4"/>
<dbReference type="SMART" id="SM00062">
    <property type="entry name" value="PBPb"/>
    <property type="match status" value="1"/>
</dbReference>
<feature type="chain" id="PRO_5002640672" evidence="5">
    <location>
        <begin position="29"/>
        <end position="252"/>
    </location>
</feature>
<evidence type="ECO:0000256" key="1">
    <source>
        <dbReference type="ARBA" id="ARBA00004196"/>
    </source>
</evidence>
<dbReference type="eggNOG" id="COG0834">
    <property type="taxonomic scope" value="Bacteria"/>
</dbReference>
<dbReference type="InterPro" id="IPR044132">
    <property type="entry name" value="PBP2_GlnH"/>
</dbReference>
<gene>
    <name evidence="8" type="ordered locus">Veis_1706</name>
</gene>
<dbReference type="GO" id="GO:0016020">
    <property type="term" value="C:membrane"/>
    <property type="evidence" value="ECO:0007669"/>
    <property type="project" value="InterPro"/>
</dbReference>
<organism evidence="8 9">
    <name type="scientific">Verminephrobacter eiseniae (strain EF01-2)</name>
    <dbReference type="NCBI Taxonomy" id="391735"/>
    <lineage>
        <taxon>Bacteria</taxon>
        <taxon>Pseudomonadati</taxon>
        <taxon>Pseudomonadota</taxon>
        <taxon>Betaproteobacteria</taxon>
        <taxon>Burkholderiales</taxon>
        <taxon>Comamonadaceae</taxon>
        <taxon>Verminephrobacter</taxon>
    </lineage>
</organism>
<dbReference type="SUPFAM" id="SSF53850">
    <property type="entry name" value="Periplasmic binding protein-like II"/>
    <property type="match status" value="1"/>
</dbReference>
<dbReference type="GeneID" id="76460311"/>
<keyword evidence="9" id="KW-1185">Reference proteome</keyword>
<dbReference type="SMART" id="SM00079">
    <property type="entry name" value="PBPe"/>
    <property type="match status" value="1"/>
</dbReference>
<comment type="subcellular location">
    <subcellularLocation>
        <location evidence="1">Cell envelope</location>
    </subcellularLocation>
</comment>
<sequence>MKHLLVKLLTAASLAVSLTAPICTPAAAAEPLLVAIDTAFIPFEFKQGDSYVGFDIDLWDAVAKELKLPYKLQPMDFNGILPALQTKNVDVALAGIAIKDERKKVIDFSDGYYDSGLLLMVASDSKIGGVADLKGKTLALKTGTATVDYAKAHFVGTTLRQFPNIDNAYLELMTGRVDAAMHDTPNILHYIATAGAGKVRAVGTQMMAHQYGIGFPKGSPLRTQVNAALAKIKADGRYTEIYKKWFKTEPPK</sequence>
<feature type="domain" description="Ionotropic glutamate receptor C-terminal" evidence="7">
    <location>
        <begin position="31"/>
        <end position="248"/>
    </location>
</feature>
<dbReference type="InterPro" id="IPR001638">
    <property type="entry name" value="Solute-binding_3/MltF_N"/>
</dbReference>
<comment type="similarity">
    <text evidence="2 4">Belongs to the bacterial solute-binding protein 3 family.</text>
</comment>
<evidence type="ECO:0000313" key="8">
    <source>
        <dbReference type="EMBL" id="ABM57461.1"/>
    </source>
</evidence>
<dbReference type="Pfam" id="PF00497">
    <property type="entry name" value="SBP_bac_3"/>
    <property type="match status" value="1"/>
</dbReference>
<dbReference type="OrthoDB" id="368476at2"/>
<evidence type="ECO:0000259" key="6">
    <source>
        <dbReference type="SMART" id="SM00062"/>
    </source>
</evidence>
<evidence type="ECO:0000313" key="9">
    <source>
        <dbReference type="Proteomes" id="UP000000374"/>
    </source>
</evidence>
<dbReference type="CDD" id="cd00994">
    <property type="entry name" value="PBP2_GlnH"/>
    <property type="match status" value="1"/>
</dbReference>
<evidence type="ECO:0000256" key="3">
    <source>
        <dbReference type="ARBA" id="ARBA00022729"/>
    </source>
</evidence>
<dbReference type="HOGENOM" id="CLU_019602_18_2_4"/>
<dbReference type="GO" id="GO:0030313">
    <property type="term" value="C:cell envelope"/>
    <property type="evidence" value="ECO:0007669"/>
    <property type="project" value="UniProtKB-SubCell"/>
</dbReference>
<evidence type="ECO:0000256" key="5">
    <source>
        <dbReference type="SAM" id="SignalP"/>
    </source>
</evidence>
<dbReference type="Proteomes" id="UP000000374">
    <property type="component" value="Chromosome"/>
</dbReference>
<proteinExistence type="inferred from homology"/>
<feature type="signal peptide" evidence="5">
    <location>
        <begin position="1"/>
        <end position="28"/>
    </location>
</feature>
<evidence type="ECO:0000256" key="2">
    <source>
        <dbReference type="ARBA" id="ARBA00010333"/>
    </source>
</evidence>
<feature type="domain" description="Solute-binding protein family 3/N-terminal" evidence="6">
    <location>
        <begin position="31"/>
        <end position="249"/>
    </location>
</feature>